<proteinExistence type="predicted"/>
<dbReference type="InterPro" id="IPR036866">
    <property type="entry name" value="RibonucZ/Hydroxyglut_hydro"/>
</dbReference>
<dbReference type="SUPFAM" id="SSF56281">
    <property type="entry name" value="Metallo-hydrolase/oxidoreductase"/>
    <property type="match status" value="1"/>
</dbReference>
<feature type="non-terminal residue" evidence="2">
    <location>
        <position position="1"/>
    </location>
</feature>
<reference evidence="2 3" key="1">
    <citation type="submission" date="2015-09" db="EMBL/GenBank/DDBJ databases">
        <title>Draft genome sequence of Kouleothrix aurantiaca JCM 19913.</title>
        <authorList>
            <person name="Hemp J."/>
        </authorList>
    </citation>
    <scope>NUCLEOTIDE SEQUENCE [LARGE SCALE GENOMIC DNA]</scope>
    <source>
        <strain evidence="2 3">COM-B</strain>
    </source>
</reference>
<name>A0A0P9CKF5_9CHLR</name>
<dbReference type="AlphaFoldDB" id="A0A0P9CKF5"/>
<protein>
    <submittedName>
        <fullName evidence="2">Beta-lactamase</fullName>
    </submittedName>
</protein>
<dbReference type="Pfam" id="PF12706">
    <property type="entry name" value="Lactamase_B_2"/>
    <property type="match status" value="1"/>
</dbReference>
<dbReference type="Proteomes" id="UP000050509">
    <property type="component" value="Unassembled WGS sequence"/>
</dbReference>
<gene>
    <name evidence="2" type="ORF">SE17_44025</name>
</gene>
<evidence type="ECO:0000259" key="1">
    <source>
        <dbReference type="Pfam" id="PF12706"/>
    </source>
</evidence>
<dbReference type="PANTHER" id="PTHR47619:SF1">
    <property type="entry name" value="EXODEOXYRIBONUCLEASE WALJ"/>
    <property type="match status" value="1"/>
</dbReference>
<sequence length="171" mass="18463">DHTHSAGPMARRHQIPVIANRPTANVLSGALSGAEVRLMDVGGGLQVGPFSLRSFPVPHDAVAPVGYCVRVGSWCVGVAIDLGSWDETVLEGLRDADLVVLEANHDREKLRTAPYDWAVKQRIFSPRGHLDNVDAGALLARLGADGRRRTAWLAHMSERANSPHIALNIIT</sequence>
<dbReference type="EMBL" id="LJCR01003707">
    <property type="protein sequence ID" value="KPV45812.1"/>
    <property type="molecule type" value="Genomic_DNA"/>
</dbReference>
<evidence type="ECO:0000313" key="3">
    <source>
        <dbReference type="Proteomes" id="UP000050509"/>
    </source>
</evidence>
<feature type="non-terminal residue" evidence="2">
    <location>
        <position position="171"/>
    </location>
</feature>
<dbReference type="Gene3D" id="3.60.15.10">
    <property type="entry name" value="Ribonuclease Z/Hydroxyacylglutathione hydrolase-like"/>
    <property type="match status" value="1"/>
</dbReference>
<keyword evidence="3" id="KW-1185">Reference proteome</keyword>
<feature type="domain" description="Metallo-beta-lactamase" evidence="1">
    <location>
        <begin position="1"/>
        <end position="155"/>
    </location>
</feature>
<accession>A0A0P9CKF5</accession>
<dbReference type="InterPro" id="IPR001279">
    <property type="entry name" value="Metallo-B-lactamas"/>
</dbReference>
<comment type="caution">
    <text evidence="2">The sequence shown here is derived from an EMBL/GenBank/DDBJ whole genome shotgun (WGS) entry which is preliminary data.</text>
</comment>
<dbReference type="PANTHER" id="PTHR47619">
    <property type="entry name" value="METALLO-HYDROLASE YYCJ-RELATED"/>
    <property type="match status" value="1"/>
</dbReference>
<organism evidence="2 3">
    <name type="scientific">Kouleothrix aurantiaca</name>
    <dbReference type="NCBI Taxonomy" id="186479"/>
    <lineage>
        <taxon>Bacteria</taxon>
        <taxon>Bacillati</taxon>
        <taxon>Chloroflexota</taxon>
        <taxon>Chloroflexia</taxon>
        <taxon>Chloroflexales</taxon>
        <taxon>Roseiflexineae</taxon>
        <taxon>Roseiflexaceae</taxon>
        <taxon>Kouleothrix</taxon>
    </lineage>
</organism>
<evidence type="ECO:0000313" key="2">
    <source>
        <dbReference type="EMBL" id="KPV45812.1"/>
    </source>
</evidence>
<dbReference type="InterPro" id="IPR052533">
    <property type="entry name" value="WalJ/YycJ-like"/>
</dbReference>